<evidence type="ECO:0000256" key="3">
    <source>
        <dbReference type="ARBA" id="ARBA00010486"/>
    </source>
</evidence>
<keyword evidence="12" id="KW-0406">Ion transport</keyword>
<keyword evidence="10" id="KW-0408">Iron</keyword>
<comment type="caution">
    <text evidence="18">The sequence shown here is derived from an EMBL/GenBank/DDBJ whole genome shotgun (WGS) entry which is preliminary data.</text>
</comment>
<dbReference type="PROSITE" id="PS50042">
    <property type="entry name" value="CNMP_BINDING_3"/>
    <property type="match status" value="1"/>
</dbReference>
<gene>
    <name evidence="18" type="ORF">SSX86_015444</name>
</gene>
<dbReference type="GO" id="GO:0004497">
    <property type="term" value="F:monooxygenase activity"/>
    <property type="evidence" value="ECO:0007669"/>
    <property type="project" value="UniProtKB-KW"/>
</dbReference>
<dbReference type="SUPFAM" id="SSF48264">
    <property type="entry name" value="Cytochrome P450"/>
    <property type="match status" value="1"/>
</dbReference>
<dbReference type="InterPro" id="IPR005821">
    <property type="entry name" value="Ion_trans_dom"/>
</dbReference>
<feature type="transmembrane region" description="Helical" evidence="16">
    <location>
        <begin position="542"/>
        <end position="564"/>
    </location>
</feature>
<evidence type="ECO:0000256" key="6">
    <source>
        <dbReference type="ARBA" id="ARBA00022692"/>
    </source>
</evidence>
<feature type="domain" description="Cyclic nucleotide-binding" evidence="17">
    <location>
        <begin position="936"/>
        <end position="1019"/>
    </location>
</feature>
<dbReference type="GO" id="GO:0016020">
    <property type="term" value="C:membrane"/>
    <property type="evidence" value="ECO:0007669"/>
    <property type="project" value="InterPro"/>
</dbReference>
<dbReference type="FunFam" id="1.10.287.630:FF:000003">
    <property type="entry name" value="Cyclic nucleotide-gated ion channel 1"/>
    <property type="match status" value="1"/>
</dbReference>
<dbReference type="Gene3D" id="1.10.287.630">
    <property type="entry name" value="Helix hairpin bin"/>
    <property type="match status" value="1"/>
</dbReference>
<comment type="similarity">
    <text evidence="3">Belongs to the cyclic nucleotide-gated cation channel (TC 1.A.1.5) family.</text>
</comment>
<evidence type="ECO:0000256" key="13">
    <source>
        <dbReference type="ARBA" id="ARBA00023136"/>
    </source>
</evidence>
<dbReference type="InterPro" id="IPR002401">
    <property type="entry name" value="Cyt_P450_E_grp-I"/>
</dbReference>
<evidence type="ECO:0000256" key="7">
    <source>
        <dbReference type="ARBA" id="ARBA00022723"/>
    </source>
</evidence>
<accession>A0AAP0GZ93</accession>
<keyword evidence="11" id="KW-0503">Monooxygenase</keyword>
<keyword evidence="6 16" id="KW-0812">Transmembrane</keyword>
<evidence type="ECO:0000256" key="11">
    <source>
        <dbReference type="ARBA" id="ARBA00023033"/>
    </source>
</evidence>
<keyword evidence="4" id="KW-0813">Transport</keyword>
<dbReference type="GO" id="GO:0020037">
    <property type="term" value="F:heme binding"/>
    <property type="evidence" value="ECO:0007669"/>
    <property type="project" value="InterPro"/>
</dbReference>
<dbReference type="PANTHER" id="PTHR45651">
    <property type="entry name" value="CYCLIC NUCLEOTIDE-GATED ION CHANNEL 15-RELATED-RELATED"/>
    <property type="match status" value="1"/>
</dbReference>
<feature type="transmembrane region" description="Helical" evidence="16">
    <location>
        <begin position="631"/>
        <end position="651"/>
    </location>
</feature>
<keyword evidence="13 16" id="KW-0472">Membrane</keyword>
<dbReference type="InterPro" id="IPR036396">
    <property type="entry name" value="Cyt_P450_sf"/>
</dbReference>
<name>A0AAP0GZ93_9ASTR</name>
<dbReference type="Pfam" id="PF00067">
    <property type="entry name" value="p450"/>
    <property type="match status" value="1"/>
</dbReference>
<proteinExistence type="inferred from homology"/>
<dbReference type="InterPro" id="IPR000595">
    <property type="entry name" value="cNMP-bd_dom"/>
</dbReference>
<dbReference type="PANTHER" id="PTHR45651:SF48">
    <property type="entry name" value="CYCLIC NUCLEOTIDE-GATED ION CHANNEL 8 ISOFORM X1"/>
    <property type="match status" value="1"/>
</dbReference>
<dbReference type="GO" id="GO:0005216">
    <property type="term" value="F:monoatomic ion channel activity"/>
    <property type="evidence" value="ECO:0007669"/>
    <property type="project" value="InterPro"/>
</dbReference>
<evidence type="ECO:0000256" key="2">
    <source>
        <dbReference type="ARBA" id="ARBA00004127"/>
    </source>
</evidence>
<feature type="transmembrane region" description="Helical" evidence="16">
    <location>
        <begin position="832"/>
        <end position="851"/>
    </location>
</feature>
<evidence type="ECO:0000256" key="4">
    <source>
        <dbReference type="ARBA" id="ARBA00022448"/>
    </source>
</evidence>
<dbReference type="EMBL" id="JBCNJP010000016">
    <property type="protein sequence ID" value="KAK9066042.1"/>
    <property type="molecule type" value="Genomic_DNA"/>
</dbReference>
<dbReference type="Gene3D" id="1.10.287.70">
    <property type="match status" value="1"/>
</dbReference>
<evidence type="ECO:0000256" key="15">
    <source>
        <dbReference type="ARBA" id="ARBA00023303"/>
    </source>
</evidence>
<dbReference type="SUPFAM" id="SSF51206">
    <property type="entry name" value="cAMP-binding domain-like"/>
    <property type="match status" value="1"/>
</dbReference>
<evidence type="ECO:0000259" key="17">
    <source>
        <dbReference type="PROSITE" id="PS50042"/>
    </source>
</evidence>
<dbReference type="InterPro" id="IPR001128">
    <property type="entry name" value="Cyt_P450"/>
</dbReference>
<sequence length="1073" mass="122860">MLYVKFINSASSNEREAPEAYGAWPFIGHLYLLGDGDQLPHNKLGTMADKYGPAFNIRLGIGRAFVVSSWEVAKECFTINDQLAFATRPETTAVKHMCFNSSVFSLASYSPFWREMRKIAVCEVLSNERVEMLKDVRSAELTLGISELYAQWTENSQQQQQQRPLVIELNKWFDHMMLNLIVMTVAGKRYVRHDEGDNDEAARLKHAINEFFRLSGVFVLSDAIPFLWWLDFQGHKKQMKKTARDFDLVLGGWLNEHRQKKKLNIQGSKDNDVKDFINVMLSLEDDGQLSNLEHDPDTSIKSTCMALILGGFHPTSVTLTWVISLLLNHPDVLKKLQKEIDDIVGKERVVDESDIKNFVFLEAIIKETLRLYPSAPLLGPREAMEDCTVAGYKVKARTRLIVNIWKLQRDERIWSDPSEFKPERFMGLDHQHIDLRGQQFVLVPFGLEDLDPNLPFSSNIGVMKRCGFNIEGATNPGPSRPPRPTASKSIKLGMRRGSEGLINLGQTLRTGVQRAVFSEDLKVSEKKIIDPQDKNLLVWNKFLVLSCILAVYVDPLFFYIPVYHNKESCLKIHKSLAHYITTVRTLVDIIYLVRIGLQFRTAYIAPSSRVFGRGELVIDPAQIAKRYMQRYFIVDLLSVLPLPQIVVWRFFHESRGSGVLGTKDVLFWIVIVQYIPRSIRILPLFSELKKTVGVITETAWAGAAYYLVWFVLAGHIFGAFWYLLAVERKSSCWEQACINEKKCEIDYLYCGHEETDGYKAWMSVSKATLDEHCVESEAYGEFDYGIYLQAVQSQVDSSEDFISKYCYCLWWGLRNLSTLGQGLETSTYAKEIIFSIIIAISGLILFALLIGNMQTYLQSLSVRLEEMRIKRRDSEQWMHHRLLPQELKERVRRYDQYKWVETRGVDEESLVQSLPKDLRRDIKRHLCLNLVKRVPLFANMDERLLDAICERLKPSLYTENTYVLREGDPVDEMLFIIRGRLESVTTDGGRSGFFNRGFLKEGDFCGDELLTWALDPKSAERALIKGHPSSSFGATMYASKFATNAMKQVQRRRGTSTGFISLSKPAEPDFAAG</sequence>
<keyword evidence="8 16" id="KW-1133">Transmembrane helix</keyword>
<evidence type="ECO:0000313" key="18">
    <source>
        <dbReference type="EMBL" id="KAK9066042.1"/>
    </source>
</evidence>
<keyword evidence="5" id="KW-0349">Heme</keyword>
<feature type="transmembrane region" description="Helical" evidence="16">
    <location>
        <begin position="703"/>
        <end position="724"/>
    </location>
</feature>
<keyword evidence="7" id="KW-0479">Metal-binding</keyword>
<dbReference type="SUPFAM" id="SSF81324">
    <property type="entry name" value="Voltage-gated potassium channels"/>
    <property type="match status" value="1"/>
</dbReference>
<keyword evidence="14" id="KW-1071">Ligand-gated ion channel</keyword>
<comment type="subcellular location">
    <subcellularLocation>
        <location evidence="2">Endomembrane system</location>
        <topology evidence="2">Multi-pass membrane protein</topology>
    </subcellularLocation>
</comment>
<dbReference type="Proteomes" id="UP001408789">
    <property type="component" value="Unassembled WGS sequence"/>
</dbReference>
<dbReference type="GO" id="GO:0016705">
    <property type="term" value="F:oxidoreductase activity, acting on paired donors, with incorporation or reduction of molecular oxygen"/>
    <property type="evidence" value="ECO:0007669"/>
    <property type="project" value="InterPro"/>
</dbReference>
<evidence type="ECO:0000256" key="12">
    <source>
        <dbReference type="ARBA" id="ARBA00023065"/>
    </source>
</evidence>
<evidence type="ECO:0000256" key="8">
    <source>
        <dbReference type="ARBA" id="ARBA00022989"/>
    </source>
</evidence>
<keyword evidence="9" id="KW-0560">Oxidoreductase</keyword>
<evidence type="ECO:0000256" key="5">
    <source>
        <dbReference type="ARBA" id="ARBA00022617"/>
    </source>
</evidence>
<dbReference type="CDD" id="cd00038">
    <property type="entry name" value="CAP_ED"/>
    <property type="match status" value="1"/>
</dbReference>
<dbReference type="AlphaFoldDB" id="A0AAP0GZ93"/>
<dbReference type="PRINTS" id="PR00463">
    <property type="entry name" value="EP450I"/>
</dbReference>
<dbReference type="InterPro" id="IPR018490">
    <property type="entry name" value="cNMP-bd_dom_sf"/>
</dbReference>
<reference evidence="18 19" key="1">
    <citation type="submission" date="2024-04" db="EMBL/GenBank/DDBJ databases">
        <title>The reference genome of an endangered Asteraceae, Deinandra increscens subsp. villosa, native to the Central Coast of California.</title>
        <authorList>
            <person name="Guilliams M."/>
            <person name="Hasenstab-Lehman K."/>
            <person name="Meyer R."/>
            <person name="Mcevoy S."/>
        </authorList>
    </citation>
    <scope>NUCLEOTIDE SEQUENCE [LARGE SCALE GENOMIC DNA]</scope>
    <source>
        <tissue evidence="18">Leaf</tissue>
    </source>
</reference>
<protein>
    <recommendedName>
        <fullName evidence="17">Cyclic nucleotide-binding domain-containing protein</fullName>
    </recommendedName>
</protein>
<dbReference type="SMART" id="SM00100">
    <property type="entry name" value="cNMP"/>
    <property type="match status" value="1"/>
</dbReference>
<evidence type="ECO:0000256" key="10">
    <source>
        <dbReference type="ARBA" id="ARBA00023004"/>
    </source>
</evidence>
<dbReference type="InterPro" id="IPR014710">
    <property type="entry name" value="RmlC-like_jellyroll"/>
</dbReference>
<dbReference type="Gene3D" id="1.10.630.10">
    <property type="entry name" value="Cytochrome P450"/>
    <property type="match status" value="1"/>
</dbReference>
<dbReference type="Gene3D" id="2.60.120.10">
    <property type="entry name" value="Jelly Rolls"/>
    <property type="match status" value="1"/>
</dbReference>
<organism evidence="18 19">
    <name type="scientific">Deinandra increscens subsp. villosa</name>
    <dbReference type="NCBI Taxonomy" id="3103831"/>
    <lineage>
        <taxon>Eukaryota</taxon>
        <taxon>Viridiplantae</taxon>
        <taxon>Streptophyta</taxon>
        <taxon>Embryophyta</taxon>
        <taxon>Tracheophyta</taxon>
        <taxon>Spermatophyta</taxon>
        <taxon>Magnoliopsida</taxon>
        <taxon>eudicotyledons</taxon>
        <taxon>Gunneridae</taxon>
        <taxon>Pentapetalae</taxon>
        <taxon>asterids</taxon>
        <taxon>campanulids</taxon>
        <taxon>Asterales</taxon>
        <taxon>Asteraceae</taxon>
        <taxon>Asteroideae</taxon>
        <taxon>Heliantheae alliance</taxon>
        <taxon>Madieae</taxon>
        <taxon>Madiinae</taxon>
        <taxon>Deinandra</taxon>
    </lineage>
</organism>
<dbReference type="GO" id="GO:0005506">
    <property type="term" value="F:iron ion binding"/>
    <property type="evidence" value="ECO:0007669"/>
    <property type="project" value="InterPro"/>
</dbReference>
<evidence type="ECO:0000256" key="1">
    <source>
        <dbReference type="ARBA" id="ARBA00001971"/>
    </source>
</evidence>
<dbReference type="GO" id="GO:0012505">
    <property type="term" value="C:endomembrane system"/>
    <property type="evidence" value="ECO:0007669"/>
    <property type="project" value="UniProtKB-SubCell"/>
</dbReference>
<evidence type="ECO:0000313" key="19">
    <source>
        <dbReference type="Proteomes" id="UP001408789"/>
    </source>
</evidence>
<dbReference type="Pfam" id="PF00520">
    <property type="entry name" value="Ion_trans"/>
    <property type="match status" value="1"/>
</dbReference>
<evidence type="ECO:0000256" key="9">
    <source>
        <dbReference type="ARBA" id="ARBA00023002"/>
    </source>
</evidence>
<dbReference type="FunFam" id="1.10.630.10:FF:000026">
    <property type="entry name" value="Cytochrome P450 82C4"/>
    <property type="match status" value="1"/>
</dbReference>
<evidence type="ECO:0000256" key="14">
    <source>
        <dbReference type="ARBA" id="ARBA00023286"/>
    </source>
</evidence>
<comment type="cofactor">
    <cofactor evidence="1">
        <name>heme</name>
        <dbReference type="ChEBI" id="CHEBI:30413"/>
    </cofactor>
</comment>
<keyword evidence="15" id="KW-0407">Ion channel</keyword>
<keyword evidence="19" id="KW-1185">Reference proteome</keyword>
<evidence type="ECO:0000256" key="16">
    <source>
        <dbReference type="SAM" id="Phobius"/>
    </source>
</evidence>